<evidence type="ECO:0000256" key="4">
    <source>
        <dbReference type="ARBA" id="ARBA00022989"/>
    </source>
</evidence>
<keyword evidence="4" id="KW-1133">Transmembrane helix</keyword>
<protein>
    <submittedName>
        <fullName evidence="10">Uncharacterized protein C12orf73 homolog</fullName>
    </submittedName>
</protein>
<dbReference type="EnsemblMetazoa" id="MDOA014411-RB">
    <property type="protein sequence ID" value="MDOA014411-PB"/>
    <property type="gene ID" value="MDOA014411"/>
</dbReference>
<dbReference type="AlphaFoldDB" id="A0A1I8NEN6"/>
<evidence type="ECO:0000313" key="10">
    <source>
        <dbReference type="RefSeq" id="XP_011293821.1"/>
    </source>
</evidence>
<sequence>MPAGVSWGQYLKFMSCAVLSMMAGSQLVHMYYKPLEDLDVYIDKEVEEVSKTKGVKLSGISIKKTDPTTNAT</sequence>
<keyword evidence="2" id="KW-0812">Transmembrane</keyword>
<dbReference type="GO" id="GO:0034551">
    <property type="term" value="P:mitochondrial respiratory chain complex III assembly"/>
    <property type="evidence" value="ECO:0007669"/>
    <property type="project" value="InterPro"/>
</dbReference>
<keyword evidence="3" id="KW-0999">Mitochondrion inner membrane</keyword>
<comment type="similarity">
    <text evidence="7">Belongs to the UQCC6 family.</text>
</comment>
<dbReference type="PANTHER" id="PTHR28492">
    <property type="entry name" value="HYPOTHETICAL PROTEIN LOC691921"/>
    <property type="match status" value="1"/>
</dbReference>
<evidence type="ECO:0000256" key="2">
    <source>
        <dbReference type="ARBA" id="ARBA00022692"/>
    </source>
</evidence>
<evidence type="ECO:0000256" key="6">
    <source>
        <dbReference type="ARBA" id="ARBA00023136"/>
    </source>
</evidence>
<dbReference type="GO" id="GO:0005743">
    <property type="term" value="C:mitochondrial inner membrane"/>
    <property type="evidence" value="ECO:0007669"/>
    <property type="project" value="UniProtKB-SubCell"/>
</dbReference>
<comment type="subcellular location">
    <subcellularLocation>
        <location evidence="1">Mitochondrion inner membrane</location>
        <topology evidence="1">Single-pass membrane protein</topology>
    </subcellularLocation>
</comment>
<evidence type="ECO:0000313" key="8">
    <source>
        <dbReference type="EnsemblMetazoa" id="MDOA014411-PB"/>
    </source>
</evidence>
<proteinExistence type="inferred from homology"/>
<dbReference type="KEGG" id="mde:101889136"/>
<dbReference type="OrthoDB" id="6139781at2759"/>
<accession>A0A1I8NEN6</accession>
<reference evidence="8" key="1">
    <citation type="submission" date="2020-05" db="UniProtKB">
        <authorList>
            <consortium name="EnsemblMetazoa"/>
        </authorList>
    </citation>
    <scope>IDENTIFICATION</scope>
    <source>
        <strain evidence="8">Aabys</strain>
    </source>
</reference>
<evidence type="ECO:0000256" key="5">
    <source>
        <dbReference type="ARBA" id="ARBA00023128"/>
    </source>
</evidence>
<organism evidence="8">
    <name type="scientific">Musca domestica</name>
    <name type="common">House fly</name>
    <dbReference type="NCBI Taxonomy" id="7370"/>
    <lineage>
        <taxon>Eukaryota</taxon>
        <taxon>Metazoa</taxon>
        <taxon>Ecdysozoa</taxon>
        <taxon>Arthropoda</taxon>
        <taxon>Hexapoda</taxon>
        <taxon>Insecta</taxon>
        <taxon>Pterygota</taxon>
        <taxon>Neoptera</taxon>
        <taxon>Endopterygota</taxon>
        <taxon>Diptera</taxon>
        <taxon>Brachycera</taxon>
        <taxon>Muscomorpha</taxon>
        <taxon>Muscoidea</taxon>
        <taxon>Muscidae</taxon>
        <taxon>Musca</taxon>
    </lineage>
</organism>
<keyword evidence="9" id="KW-1185">Reference proteome</keyword>
<dbReference type="VEuPathDB" id="VectorBase:MDOA014411"/>
<dbReference type="PANTHER" id="PTHR28492:SF1">
    <property type="entry name" value="UBIQUINOL-CYTOCHROME-C REDUCTASE COMPLEX ASSEMBLY FACTOR 6"/>
    <property type="match status" value="1"/>
</dbReference>
<evidence type="ECO:0000256" key="7">
    <source>
        <dbReference type="ARBA" id="ARBA00044944"/>
    </source>
</evidence>
<reference evidence="10" key="2">
    <citation type="submission" date="2025-04" db="UniProtKB">
        <authorList>
            <consortium name="RefSeq"/>
        </authorList>
    </citation>
    <scope>IDENTIFICATION</scope>
    <source>
        <strain evidence="10">Aabys</strain>
    </source>
</reference>
<gene>
    <name evidence="8" type="primary">101889136</name>
    <name evidence="10" type="synonym">LOC101889136</name>
</gene>
<dbReference type="Pfam" id="PF14990">
    <property type="entry name" value="DUF4516"/>
    <property type="match status" value="1"/>
</dbReference>
<evidence type="ECO:0000313" key="9">
    <source>
        <dbReference type="Proteomes" id="UP001652621"/>
    </source>
</evidence>
<dbReference type="InterPro" id="IPR027858">
    <property type="entry name" value="BRAWNIN"/>
</dbReference>
<name>A0A1I8NEN6_MUSDO</name>
<dbReference type="RefSeq" id="XP_011293821.1">
    <property type="nucleotide sequence ID" value="XM_011295519.2"/>
</dbReference>
<keyword evidence="6" id="KW-0472">Membrane</keyword>
<evidence type="ECO:0000256" key="3">
    <source>
        <dbReference type="ARBA" id="ARBA00022792"/>
    </source>
</evidence>
<evidence type="ECO:0000256" key="1">
    <source>
        <dbReference type="ARBA" id="ARBA00004434"/>
    </source>
</evidence>
<dbReference type="eggNOG" id="ENOG502S9EP">
    <property type="taxonomic scope" value="Eukaryota"/>
</dbReference>
<keyword evidence="5" id="KW-0496">Mitochondrion</keyword>
<dbReference type="Proteomes" id="UP001652621">
    <property type="component" value="Unplaced"/>
</dbReference>
<dbReference type="VEuPathDB" id="VectorBase:MDOMA2_014324"/>